<dbReference type="PROSITE" id="PS50995">
    <property type="entry name" value="HTH_MARR_2"/>
    <property type="match status" value="1"/>
</dbReference>
<evidence type="ECO:0000313" key="5">
    <source>
        <dbReference type="EMBL" id="KPR46103.1"/>
    </source>
</evidence>
<dbReference type="InterPro" id="IPR000835">
    <property type="entry name" value="HTH_MarR-typ"/>
</dbReference>
<keyword evidence="1" id="KW-0805">Transcription regulation</keyword>
<dbReference type="Pfam" id="PF01047">
    <property type="entry name" value="MarR"/>
    <property type="match status" value="1"/>
</dbReference>
<gene>
    <name evidence="5" type="ORF">AN672_29000</name>
</gene>
<evidence type="ECO:0000256" key="2">
    <source>
        <dbReference type="ARBA" id="ARBA00023125"/>
    </source>
</evidence>
<dbReference type="PANTHER" id="PTHR42756:SF1">
    <property type="entry name" value="TRANSCRIPTIONAL REPRESSOR OF EMRAB OPERON"/>
    <property type="match status" value="1"/>
</dbReference>
<dbReference type="GO" id="GO:0003677">
    <property type="term" value="F:DNA binding"/>
    <property type="evidence" value="ECO:0007669"/>
    <property type="project" value="UniProtKB-KW"/>
</dbReference>
<accession>A0AA40THF8</accession>
<evidence type="ECO:0000256" key="3">
    <source>
        <dbReference type="ARBA" id="ARBA00023163"/>
    </source>
</evidence>
<evidence type="ECO:0000259" key="4">
    <source>
        <dbReference type="PROSITE" id="PS50995"/>
    </source>
</evidence>
<dbReference type="InterPro" id="IPR036390">
    <property type="entry name" value="WH_DNA-bd_sf"/>
</dbReference>
<dbReference type="RefSeq" id="WP_057065013.1">
    <property type="nucleotide sequence ID" value="NZ_LJEB01000315.1"/>
</dbReference>
<dbReference type="Proteomes" id="UP000050520">
    <property type="component" value="Unassembled WGS sequence"/>
</dbReference>
<proteinExistence type="predicted"/>
<evidence type="ECO:0000256" key="1">
    <source>
        <dbReference type="ARBA" id="ARBA00023015"/>
    </source>
</evidence>
<name>A0AA40THF8_CITFR</name>
<protein>
    <recommendedName>
        <fullName evidence="4">HTH marR-type domain-containing protein</fullName>
    </recommendedName>
</protein>
<dbReference type="PRINTS" id="PR00598">
    <property type="entry name" value="HTHMARR"/>
</dbReference>
<dbReference type="GO" id="GO:0003700">
    <property type="term" value="F:DNA-binding transcription factor activity"/>
    <property type="evidence" value="ECO:0007669"/>
    <property type="project" value="InterPro"/>
</dbReference>
<dbReference type="SMART" id="SM00347">
    <property type="entry name" value="HTH_MARR"/>
    <property type="match status" value="1"/>
</dbReference>
<feature type="non-terminal residue" evidence="5">
    <location>
        <position position="141"/>
    </location>
</feature>
<dbReference type="Gene3D" id="1.10.10.10">
    <property type="entry name" value="Winged helix-like DNA-binding domain superfamily/Winged helix DNA-binding domain"/>
    <property type="match status" value="1"/>
</dbReference>
<reference evidence="5 6" key="2">
    <citation type="journal article" date="2017" name="PLoS ONE">
        <title>Genomic and phenotypic characterisation of fluoroquinolone resistance mechanisms in Enterobacteriaceae in Durban, South Africa.</title>
        <authorList>
            <person name="Osei Sekyere J."/>
            <person name="Amoako D.G."/>
        </authorList>
    </citation>
    <scope>NUCLEOTIDE SEQUENCE [LARGE SCALE GENOMIC DNA]</scope>
    <source>
        <strain evidence="5 6">ST62:944112508</strain>
    </source>
</reference>
<feature type="domain" description="HTH marR-type" evidence="4">
    <location>
        <begin position="1"/>
        <end position="138"/>
    </location>
</feature>
<dbReference type="PANTHER" id="PTHR42756">
    <property type="entry name" value="TRANSCRIPTIONAL REGULATOR, MARR"/>
    <property type="match status" value="1"/>
</dbReference>
<evidence type="ECO:0000313" key="6">
    <source>
        <dbReference type="Proteomes" id="UP000050520"/>
    </source>
</evidence>
<keyword evidence="2" id="KW-0238">DNA-binding</keyword>
<comment type="caution">
    <text evidence="5">The sequence shown here is derived from an EMBL/GenBank/DDBJ whole genome shotgun (WGS) entry which is preliminary data.</text>
</comment>
<sequence length="141" mass="16229">MNGLTRGIDQINWLHHKFKTEVNCALVEHNIPLTLSKLRVLDVIAHTPHCRAKEIIEILGFSPRTVTEALDYLDIKGFILRKKSKENRKDKILSLTQRGDSILSIAIEIRMAKLHELIEPLTEEQLMQLIHLSDVLYNASR</sequence>
<organism evidence="5 6">
    <name type="scientific">Citrobacter freundii</name>
    <dbReference type="NCBI Taxonomy" id="546"/>
    <lineage>
        <taxon>Bacteria</taxon>
        <taxon>Pseudomonadati</taxon>
        <taxon>Pseudomonadota</taxon>
        <taxon>Gammaproteobacteria</taxon>
        <taxon>Enterobacterales</taxon>
        <taxon>Enterobacteriaceae</taxon>
        <taxon>Citrobacter</taxon>
        <taxon>Citrobacter freundii complex</taxon>
    </lineage>
</organism>
<dbReference type="EMBL" id="LJEB01000315">
    <property type="protein sequence ID" value="KPR46103.1"/>
    <property type="molecule type" value="Genomic_DNA"/>
</dbReference>
<dbReference type="AlphaFoldDB" id="A0AA40THF8"/>
<keyword evidence="3" id="KW-0804">Transcription</keyword>
<dbReference type="InterPro" id="IPR036388">
    <property type="entry name" value="WH-like_DNA-bd_sf"/>
</dbReference>
<dbReference type="SUPFAM" id="SSF46785">
    <property type="entry name" value="Winged helix' DNA-binding domain"/>
    <property type="match status" value="1"/>
</dbReference>
<reference evidence="6" key="1">
    <citation type="submission" date="2015-09" db="EMBL/GenBank/DDBJ databases">
        <title>Prevalence of NDMs in South Africa.</title>
        <authorList>
            <person name="Osei Sekyere J."/>
            <person name="Govinden U."/>
            <person name="Essack S."/>
            <person name="Haldorsen B."/>
            <person name="Samuelsen O."/>
            <person name="Aasnaes B."/>
            <person name="Sundsfjord A."/>
        </authorList>
    </citation>
    <scope>NUCLEOTIDE SEQUENCE [LARGE SCALE GENOMIC DNA]</scope>
    <source>
        <strain evidence="6">ST62:944112508</strain>
    </source>
</reference>